<dbReference type="EMBL" id="LR877146">
    <property type="protein sequence ID" value="CAD2213860.1"/>
    <property type="molecule type" value="Genomic_DNA"/>
</dbReference>
<feature type="region of interest" description="Disordered" evidence="1">
    <location>
        <begin position="892"/>
        <end position="915"/>
    </location>
</feature>
<feature type="compositionally biased region" description="Basic and acidic residues" evidence="1">
    <location>
        <begin position="899"/>
        <end position="911"/>
    </location>
</feature>
<evidence type="ECO:0000313" key="3">
    <source>
        <dbReference type="Proteomes" id="UP000515908"/>
    </source>
</evidence>
<gene>
    <name evidence="2" type="ORF">ADEAN_000130300</name>
</gene>
<evidence type="ECO:0000256" key="1">
    <source>
        <dbReference type="SAM" id="MobiDB-lite"/>
    </source>
</evidence>
<sequence length="937" mass="105102">MGALPSRETQQRGLYSHRHGRNRRNEVILIPLTKQFFPSADCPLFQHVFQSRRRRTAKYYYRPVRSAECVEESDYFCVGSEVNDGEQYGQFSAERLARLVDENGERRIETDVDYLYDGFSDTPEGLYNFLVEDNECCLYDTDEALRRAYYEQLKDERERVGLTNMQEDPLLAAGMRGFESVSFESFLQGYKAAKQYYLAKPRHTVFRESTLYQTGGDNTTSGGVGVSSSPILTDKDTEKEKAQTMDYLHRTTSPAAYYIRPIPCVIAARVDPGKATQPVDDPLYVSFDNSYIKVMGMFGLQPSTLNFANEISNDNTSAAVGDIKKRKNHINAPYEAEHQNLERVEQHLLKGVMFVDKDVGDQILGNMVLLAAHMYTRQCLEARISSAYIPMLSFYMRFPLSNIPMLQFVKEFRVRLRTLLEAGTSKSGFKGTTDGLNNVLQESTDSAAGAGKKPSASSKNNNPTSNTNIGSNTNNGKSASTLTADEVFEQTRMREEFYLFEEDVPYVSTYEDLLLSEEEHARLLRVPPGVNTSAKEGQHTVFMVSGMSVPTSRAACPLLSELVQDGDHRHRSQLITPQLFNSSKASRDSLLRRRKNRFRLWVEDGQLCLWASAAFARRACLLLAQQLNSAVHGLFIPDHRTWIYRGLLHPDKTPPPPQSVHDVLIVAADIPSMGLWQGDVLRCSTAAEVEARSQQKPLPLPIVAGKLKETDGGTPLPTPEYPSASLDGLASLLPRNCFWVRAAGGLDDSFTNFSEPNAPLSPKAEKQLKELQAEAGVASSKPAPLAYTDPTRQLLARLFTHADRREGTLNLEDVILSWMKSINIATRNAEEGDDCWVRRPDGTPLRVDRYLIRRYEHDGVRYFIGVTPRFAGQQRRIDRVLGQVLALAAEGEDPLEATEGEKQRQTAKEADGSLAPFPYTSSLLYNFSSDEEEDTKL</sequence>
<reference evidence="2 3" key="1">
    <citation type="submission" date="2020-08" db="EMBL/GenBank/DDBJ databases">
        <authorList>
            <person name="Newling K."/>
            <person name="Davey J."/>
            <person name="Forrester S."/>
        </authorList>
    </citation>
    <scope>NUCLEOTIDE SEQUENCE [LARGE SCALE GENOMIC DNA]</scope>
    <source>
        <strain evidence="3">Crithidia deanei Carvalho (ATCC PRA-265)</strain>
    </source>
</reference>
<name>A0A7G2C296_9TRYP</name>
<dbReference type="AlphaFoldDB" id="A0A7G2C296"/>
<dbReference type="PANTHER" id="PTHR35614:SF7">
    <property type="match status" value="1"/>
</dbReference>
<dbReference type="PANTHER" id="PTHR35614">
    <property type="match status" value="1"/>
</dbReference>
<dbReference type="Proteomes" id="UP000515908">
    <property type="component" value="Chromosome 02"/>
</dbReference>
<feature type="compositionally biased region" description="Low complexity" evidence="1">
    <location>
        <begin position="446"/>
        <end position="478"/>
    </location>
</feature>
<dbReference type="OrthoDB" id="247204at2759"/>
<evidence type="ECO:0000313" key="2">
    <source>
        <dbReference type="EMBL" id="CAD2213860.1"/>
    </source>
</evidence>
<keyword evidence="3" id="KW-1185">Reference proteome</keyword>
<organism evidence="2 3">
    <name type="scientific">Angomonas deanei</name>
    <dbReference type="NCBI Taxonomy" id="59799"/>
    <lineage>
        <taxon>Eukaryota</taxon>
        <taxon>Discoba</taxon>
        <taxon>Euglenozoa</taxon>
        <taxon>Kinetoplastea</taxon>
        <taxon>Metakinetoplastina</taxon>
        <taxon>Trypanosomatida</taxon>
        <taxon>Trypanosomatidae</taxon>
        <taxon>Strigomonadinae</taxon>
        <taxon>Angomonas</taxon>
    </lineage>
</organism>
<dbReference type="VEuPathDB" id="TriTrypDB:ADEAN_000130300"/>
<feature type="region of interest" description="Disordered" evidence="1">
    <location>
        <begin position="444"/>
        <end position="481"/>
    </location>
</feature>
<proteinExistence type="predicted"/>
<protein>
    <submittedName>
        <fullName evidence="2">Uncharacterized protein</fullName>
    </submittedName>
</protein>
<accession>A0A7G2C296</accession>